<dbReference type="EMBL" id="CP058559">
    <property type="protein sequence ID" value="QNO13878.1"/>
    <property type="molecule type" value="Genomic_DNA"/>
</dbReference>
<gene>
    <name evidence="2" type="primary">thiW</name>
    <name evidence="2" type="ORF">HYG86_03390</name>
</gene>
<keyword evidence="1" id="KW-0472">Membrane</keyword>
<feature type="transmembrane region" description="Helical" evidence="1">
    <location>
        <begin position="6"/>
        <end position="30"/>
    </location>
</feature>
<keyword evidence="3" id="KW-1185">Reference proteome</keyword>
<proteinExistence type="predicted"/>
<organism evidence="2 3">
    <name type="scientific">Alkalicella caledoniensis</name>
    <dbReference type="NCBI Taxonomy" id="2731377"/>
    <lineage>
        <taxon>Bacteria</taxon>
        <taxon>Bacillati</taxon>
        <taxon>Bacillota</taxon>
        <taxon>Clostridia</taxon>
        <taxon>Eubacteriales</taxon>
        <taxon>Proteinivoracaceae</taxon>
        <taxon>Alkalicella</taxon>
    </lineage>
</organism>
<accession>A0A7G9W5B6</accession>
<dbReference type="AlphaFoldDB" id="A0A7G9W5B6"/>
<dbReference type="NCBIfam" id="TIGR02359">
    <property type="entry name" value="thiW"/>
    <property type="match status" value="1"/>
</dbReference>
<dbReference type="PIRSF" id="PIRSF024534">
    <property type="entry name" value="ThiW"/>
    <property type="match status" value="1"/>
</dbReference>
<feature type="transmembrane region" description="Helical" evidence="1">
    <location>
        <begin position="129"/>
        <end position="150"/>
    </location>
</feature>
<evidence type="ECO:0000256" key="1">
    <source>
        <dbReference type="SAM" id="Phobius"/>
    </source>
</evidence>
<keyword evidence="1" id="KW-1133">Transmembrane helix</keyword>
<dbReference type="Gene3D" id="1.10.1760.20">
    <property type="match status" value="1"/>
</dbReference>
<feature type="transmembrane region" description="Helical" evidence="1">
    <location>
        <begin position="69"/>
        <end position="89"/>
    </location>
</feature>
<keyword evidence="1" id="KW-0812">Transmembrane</keyword>
<protein>
    <submittedName>
        <fullName evidence="2">Energy coupling factor transporter S component ThiW</fullName>
    </submittedName>
</protein>
<dbReference type="RefSeq" id="WP_213167541.1">
    <property type="nucleotide sequence ID" value="NZ_CP058559.1"/>
</dbReference>
<evidence type="ECO:0000313" key="3">
    <source>
        <dbReference type="Proteomes" id="UP000516160"/>
    </source>
</evidence>
<name>A0A7G9W5B6_ALKCA</name>
<sequence>MNNTKKLIISALLIAIGVVTAHLISIPVGVARAFPIQHTINILSAILLGPLYAVLNASIISILRNILGLGSLLAFPGSIIGALSAGMLYKVSKNKLAALGGEVFGTGIIGGILAFPVAKFMLGSGATAFAFVIPFLASSLVGAIIGYLIIKTNIFNRM</sequence>
<reference evidence="2 3" key="1">
    <citation type="submission" date="2020-07" db="EMBL/GenBank/DDBJ databases">
        <title>Alkalicella. sp. LB2 genome.</title>
        <authorList>
            <person name="Postec A."/>
            <person name="Quemeneur M."/>
        </authorList>
    </citation>
    <scope>NUCLEOTIDE SEQUENCE [LARGE SCALE GENOMIC DNA]</scope>
    <source>
        <strain evidence="2 3">LB2</strain>
    </source>
</reference>
<dbReference type="Proteomes" id="UP000516160">
    <property type="component" value="Chromosome"/>
</dbReference>
<evidence type="ECO:0000313" key="2">
    <source>
        <dbReference type="EMBL" id="QNO13878.1"/>
    </source>
</evidence>
<dbReference type="InterPro" id="IPR012652">
    <property type="entry name" value="ThiW"/>
</dbReference>
<feature type="transmembrane region" description="Helical" evidence="1">
    <location>
        <begin position="96"/>
        <end position="117"/>
    </location>
</feature>
<dbReference type="KEGG" id="acae:HYG86_03390"/>
<dbReference type="Pfam" id="PF09512">
    <property type="entry name" value="ThiW"/>
    <property type="match status" value="1"/>
</dbReference>
<feature type="transmembrane region" description="Helical" evidence="1">
    <location>
        <begin position="42"/>
        <end position="63"/>
    </location>
</feature>